<dbReference type="AlphaFoldDB" id="A0AAW0FFV2"/>
<dbReference type="SUPFAM" id="SSF51735">
    <property type="entry name" value="NAD(P)-binding Rossmann-fold domains"/>
    <property type="match status" value="2"/>
</dbReference>
<dbReference type="FunFam" id="3.40.50.720:FF:000090">
    <property type="entry name" value="NADP-dependent mannitol dehydrogenase"/>
    <property type="match status" value="2"/>
</dbReference>
<reference evidence="5 6" key="1">
    <citation type="submission" date="2022-09" db="EMBL/GenBank/DDBJ databases">
        <authorList>
            <person name="Palmer J.M."/>
        </authorList>
    </citation>
    <scope>NUCLEOTIDE SEQUENCE [LARGE SCALE GENOMIC DNA]</scope>
    <source>
        <strain evidence="5 6">DSM 7382</strain>
    </source>
</reference>
<evidence type="ECO:0000313" key="6">
    <source>
        <dbReference type="Proteomes" id="UP001385951"/>
    </source>
</evidence>
<gene>
    <name evidence="5" type="ORF">QCA50_020608</name>
</gene>
<proteinExistence type="inferred from homology"/>
<feature type="region of interest" description="Disordered" evidence="4">
    <location>
        <begin position="1"/>
        <end position="20"/>
    </location>
</feature>
<dbReference type="InterPro" id="IPR036291">
    <property type="entry name" value="NAD(P)-bd_dom_sf"/>
</dbReference>
<dbReference type="GO" id="GO:0005975">
    <property type="term" value="P:carbohydrate metabolic process"/>
    <property type="evidence" value="ECO:0007669"/>
    <property type="project" value="UniProtKB-ARBA"/>
</dbReference>
<keyword evidence="6" id="KW-1185">Reference proteome</keyword>
<dbReference type="EMBL" id="JASBNA010000117">
    <property type="protein sequence ID" value="KAK7676428.1"/>
    <property type="molecule type" value="Genomic_DNA"/>
</dbReference>
<dbReference type="PANTHER" id="PTHR43008">
    <property type="entry name" value="BENZIL REDUCTASE"/>
    <property type="match status" value="1"/>
</dbReference>
<dbReference type="Gene3D" id="3.40.50.720">
    <property type="entry name" value="NAD(P)-binding Rossmann-like Domain"/>
    <property type="match status" value="2"/>
</dbReference>
<dbReference type="Pfam" id="PF13561">
    <property type="entry name" value="adh_short_C2"/>
    <property type="match status" value="2"/>
</dbReference>
<evidence type="ECO:0000256" key="4">
    <source>
        <dbReference type="SAM" id="MobiDB-lite"/>
    </source>
</evidence>
<dbReference type="GO" id="GO:0050085">
    <property type="term" value="F:mannitol 2-dehydrogenase (NADP+) activity"/>
    <property type="evidence" value="ECO:0007669"/>
    <property type="project" value="UniProtKB-ARBA"/>
</dbReference>
<dbReference type="PRINTS" id="PR00081">
    <property type="entry name" value="GDHRDH"/>
</dbReference>
<dbReference type="CDD" id="cd05352">
    <property type="entry name" value="MDH-like_SDR_c"/>
    <property type="match status" value="2"/>
</dbReference>
<dbReference type="GO" id="GO:0050664">
    <property type="term" value="F:oxidoreductase activity, acting on NAD(P)H, oxygen as acceptor"/>
    <property type="evidence" value="ECO:0007669"/>
    <property type="project" value="TreeGrafter"/>
</dbReference>
<dbReference type="PANTHER" id="PTHR43008:SF13">
    <property type="entry name" value="L-XYLULOSE REDUCTASE-RELATED"/>
    <property type="match status" value="1"/>
</dbReference>
<sequence>MPEVQSIINPKVGPLPRPTPPTKTNVMDLFSLRGKVASVTGSSSGIGFAVAEAYAQSGADVAIWYNSHPAEEKAEYLSKEYNVKARAYKCNVSDPNDVERVIYQIEKDFGTIDIFVANAGVPWTEGECIDVKGWDSWKKVIDCDLNGVYYCAKPVGQIFKRKGKGSLIITASMSGHIVNVPQLQAPYNAAKAACIHLAKSLAVEWAPFARVNTVSPGYIATELSDFVPEDQKNKWYQLIPLGREGETKELVGAYLYFASDASSYTTGTDLLVDAVGPLPRPGPPKKNHVFDLFSLKGKVASVTGSSSGIGFAVAEAYAQAGADVAIWYNSHPAEEKAEALSKEYNVKVRAYKCNINEPDEVERVISQIEKDFGSIDIFVANAGIPWTEGECIEVKGWDSWKKIIDLDLNGVYYCAKTVGQIFKKNGKGSLIITASMSGHIVNVPQLQTPYNTAKSACIHLAKSLAIEWAPFARVNAISPGYIKTEIGNFVPREQKERWWQLTPLGREAEVQELVGAYLYLASDASTFTTGTSILVDGGYCAP</sequence>
<evidence type="ECO:0000313" key="5">
    <source>
        <dbReference type="EMBL" id="KAK7676428.1"/>
    </source>
</evidence>
<keyword evidence="2" id="KW-0521">NADP</keyword>
<dbReference type="Proteomes" id="UP001385951">
    <property type="component" value="Unassembled WGS sequence"/>
</dbReference>
<evidence type="ECO:0000256" key="2">
    <source>
        <dbReference type="ARBA" id="ARBA00022857"/>
    </source>
</evidence>
<comment type="similarity">
    <text evidence="1">Belongs to the short-chain dehydrogenases/reductases (SDR) family.</text>
</comment>
<dbReference type="InterPro" id="IPR002347">
    <property type="entry name" value="SDR_fam"/>
</dbReference>
<accession>A0AAW0FFV2</accession>
<evidence type="ECO:0000256" key="3">
    <source>
        <dbReference type="ARBA" id="ARBA00023002"/>
    </source>
</evidence>
<comment type="caution">
    <text evidence="5">The sequence shown here is derived from an EMBL/GenBank/DDBJ whole genome shotgun (WGS) entry which is preliminary data.</text>
</comment>
<dbReference type="GO" id="GO:0044281">
    <property type="term" value="P:small molecule metabolic process"/>
    <property type="evidence" value="ECO:0007669"/>
    <property type="project" value="UniProtKB-ARBA"/>
</dbReference>
<protein>
    <submittedName>
        <fullName evidence="5">Uncharacterized protein</fullName>
    </submittedName>
</protein>
<name>A0AAW0FFV2_9APHY</name>
<evidence type="ECO:0000256" key="1">
    <source>
        <dbReference type="ARBA" id="ARBA00006484"/>
    </source>
</evidence>
<organism evidence="5 6">
    <name type="scientific">Cerrena zonata</name>
    <dbReference type="NCBI Taxonomy" id="2478898"/>
    <lineage>
        <taxon>Eukaryota</taxon>
        <taxon>Fungi</taxon>
        <taxon>Dikarya</taxon>
        <taxon>Basidiomycota</taxon>
        <taxon>Agaricomycotina</taxon>
        <taxon>Agaricomycetes</taxon>
        <taxon>Polyporales</taxon>
        <taxon>Cerrenaceae</taxon>
        <taxon>Cerrena</taxon>
    </lineage>
</organism>
<keyword evidence="3" id="KW-0560">Oxidoreductase</keyword>
<dbReference type="PRINTS" id="PR00080">
    <property type="entry name" value="SDRFAMILY"/>
</dbReference>